<dbReference type="EMBL" id="JASOGN010000053">
    <property type="protein sequence ID" value="MDK6503470.1"/>
    <property type="molecule type" value="Genomic_DNA"/>
</dbReference>
<evidence type="ECO:0000313" key="5">
    <source>
        <dbReference type="Proteomes" id="UP001230300"/>
    </source>
</evidence>
<dbReference type="Proteomes" id="UP000464915">
    <property type="component" value="Chromosome"/>
</dbReference>
<dbReference type="EMBL" id="JACCPP010000002">
    <property type="protein sequence ID" value="MBI1707157.1"/>
    <property type="molecule type" value="Genomic_DNA"/>
</dbReference>
<dbReference type="Proteomes" id="UP001194414">
    <property type="component" value="Unassembled WGS sequence"/>
</dbReference>
<dbReference type="AlphaFoldDB" id="A0AAP6C2H8"/>
<organism evidence="2 5">
    <name type="scientific">Lactobacillus crispatus</name>
    <dbReference type="NCBI Taxonomy" id="47770"/>
    <lineage>
        <taxon>Bacteria</taxon>
        <taxon>Bacillati</taxon>
        <taxon>Bacillota</taxon>
        <taxon>Bacilli</taxon>
        <taxon>Lactobacillales</taxon>
        <taxon>Lactobacillaceae</taxon>
        <taxon>Lactobacillus</taxon>
    </lineage>
</organism>
<dbReference type="Proteomes" id="UP001230300">
    <property type="component" value="Unassembled WGS sequence"/>
</dbReference>
<protein>
    <submittedName>
        <fullName evidence="2">Uncharacterized protein</fullName>
    </submittedName>
</protein>
<evidence type="ECO:0000313" key="3">
    <source>
        <dbReference type="EMBL" id="QHQ67298.1"/>
    </source>
</evidence>
<reference evidence="2" key="3">
    <citation type="submission" date="2023-05" db="EMBL/GenBank/DDBJ databases">
        <title>Cataloging the Phylogenetic Diversity of Human Bladder Bacteria.</title>
        <authorList>
            <person name="Du J."/>
        </authorList>
    </citation>
    <scope>NUCLEOTIDE SEQUENCE</scope>
    <source>
        <strain evidence="2">UMB9226</strain>
    </source>
</reference>
<evidence type="ECO:0000313" key="4">
    <source>
        <dbReference type="Proteomes" id="UP000464915"/>
    </source>
</evidence>
<reference evidence="1" key="2">
    <citation type="submission" date="2020-07" db="EMBL/GenBank/DDBJ databases">
        <title>Comparative genomics analyses of Lactobacillus crispatus isolated from different ecological niches.</title>
        <authorList>
            <person name="Mancino W."/>
            <person name="Mancabelli L."/>
            <person name="Lugli G.A."/>
            <person name="Milani C."/>
            <person name="Viappiani A."/>
            <person name="Anzalone R."/>
            <person name="Longhi G."/>
            <person name="Ventura M."/>
            <person name="Turroni F."/>
        </authorList>
    </citation>
    <scope>NUCLEOTIDE SEQUENCE</scope>
    <source>
        <strain evidence="1">LB65</strain>
    </source>
</reference>
<reference evidence="3 4" key="1">
    <citation type="submission" date="2019-12" db="EMBL/GenBank/DDBJ databases">
        <title>Complete Genome Sequences of Lactobacillus strains, C25 and P38, Isolated from Chicken Cecum.</title>
        <authorList>
            <person name="Hassan H.M."/>
            <person name="Mendoza M."/>
            <person name="Rezvani M."/>
            <person name="Koci M.D."/>
            <person name="Dickey A.N."/>
            <person name="Scholl E.H."/>
        </authorList>
    </citation>
    <scope>NUCLEOTIDE SEQUENCE [LARGE SCALE GENOMIC DNA]</scope>
    <source>
        <strain evidence="3 4">C25</strain>
    </source>
</reference>
<name>A0AAP6C2H8_9LACO</name>
<sequence>MRDILNITITAVIAPIVVSVSVHALNEAYDDWLESHRCKKRKHKRNKRRQHRHR</sequence>
<dbReference type="RefSeq" id="WP_155515509.1">
    <property type="nucleotide sequence ID" value="NZ_CBCRTX010000011.1"/>
</dbReference>
<evidence type="ECO:0000313" key="2">
    <source>
        <dbReference type="EMBL" id="MDK6503470.1"/>
    </source>
</evidence>
<dbReference type="EMBL" id="CP047142">
    <property type="protein sequence ID" value="QHQ67298.1"/>
    <property type="molecule type" value="Genomic_DNA"/>
</dbReference>
<proteinExistence type="predicted"/>
<evidence type="ECO:0000313" key="1">
    <source>
        <dbReference type="EMBL" id="MBI1707157.1"/>
    </source>
</evidence>
<dbReference type="GeneID" id="69822573"/>
<gene>
    <name evidence="3" type="ORF">GSR61_00995</name>
    <name evidence="1" type="ORF">HYQ56_0134</name>
    <name evidence="2" type="ORF">QP235_09880</name>
</gene>
<accession>A0AAP6C2H8</accession>